<dbReference type="KEGG" id="npl:FGF80_07260"/>
<name>A0A4P9TE52_9EURY</name>
<dbReference type="Pfam" id="PF03551">
    <property type="entry name" value="PadR"/>
    <property type="match status" value="1"/>
</dbReference>
<dbReference type="Gene3D" id="1.10.10.10">
    <property type="entry name" value="Winged helix-like DNA-binding domain superfamily/Winged helix DNA-binding domain"/>
    <property type="match status" value="1"/>
</dbReference>
<keyword evidence="3" id="KW-1185">Reference proteome</keyword>
<proteinExistence type="predicted"/>
<dbReference type="AlphaFoldDB" id="A0A4P9TE52"/>
<evidence type="ECO:0000313" key="3">
    <source>
        <dbReference type="Proteomes" id="UP000307562"/>
    </source>
</evidence>
<accession>A0A4P9TE52</accession>
<gene>
    <name evidence="2" type="ORF">FGF80_07260</name>
</gene>
<reference evidence="3" key="1">
    <citation type="submission" date="2019-05" db="EMBL/GenBank/DDBJ databases">
        <title>Complete Genome Sequence and Methylation Pattern of the Halophilic Archaeon Natrinema pallidum BOL6-1.</title>
        <authorList>
            <person name="DasSarma P."/>
            <person name="DasSarma B.P."/>
            <person name="DasSarma S.L."/>
            <person name="Martinez F.L."/>
            <person name="Guzman D."/>
            <person name="Roberts R.J."/>
            <person name="DasSarma S."/>
        </authorList>
    </citation>
    <scope>NUCLEOTIDE SEQUENCE [LARGE SCALE GENOMIC DNA]</scope>
    <source>
        <strain evidence="3">BOL6-1</strain>
    </source>
</reference>
<dbReference type="EMBL" id="CP040637">
    <property type="protein sequence ID" value="QCW03046.1"/>
    <property type="molecule type" value="Genomic_DNA"/>
</dbReference>
<dbReference type="Proteomes" id="UP000307562">
    <property type="component" value="Chromosome"/>
</dbReference>
<feature type="domain" description="Transcription regulator PadR N-terminal" evidence="1">
    <location>
        <begin position="51"/>
        <end position="96"/>
    </location>
</feature>
<dbReference type="InterPro" id="IPR005149">
    <property type="entry name" value="Tscrpt_reg_PadR_N"/>
</dbReference>
<dbReference type="InterPro" id="IPR036388">
    <property type="entry name" value="WH-like_DNA-bd_sf"/>
</dbReference>
<dbReference type="GeneID" id="96155764"/>
<organism evidence="2 3">
    <name type="scientific">Natrinema pallidum</name>
    <dbReference type="NCBI Taxonomy" id="69527"/>
    <lineage>
        <taxon>Archaea</taxon>
        <taxon>Methanobacteriati</taxon>
        <taxon>Methanobacteriota</taxon>
        <taxon>Stenosarchaea group</taxon>
        <taxon>Halobacteria</taxon>
        <taxon>Halobacteriales</taxon>
        <taxon>Natrialbaceae</taxon>
        <taxon>Natrinema</taxon>
    </lineage>
</organism>
<dbReference type="RefSeq" id="WP_138653073.1">
    <property type="nucleotide sequence ID" value="NZ_CP040637.1"/>
</dbReference>
<evidence type="ECO:0000259" key="1">
    <source>
        <dbReference type="Pfam" id="PF03551"/>
    </source>
</evidence>
<sequence length="153" mass="17613">MNSKLLPLVLLEADGGEPIEGITRYMKLVFLAQKEHLDREIYEYNPGQYGPFSKDLYDDIDKLEEEGFIERIDQTTAKGNDKQVYRLTEKGERTLKQARVLPEDAFPEGLENLKDLKEEYNSMDLWDLLEYVYAEYPGMAENSVLDIPVGKAA</sequence>
<protein>
    <submittedName>
        <fullName evidence="2">PadR family transcriptional regulator</fullName>
    </submittedName>
</protein>
<evidence type="ECO:0000313" key="2">
    <source>
        <dbReference type="EMBL" id="QCW03046.1"/>
    </source>
</evidence>
<dbReference type="SUPFAM" id="SSF46785">
    <property type="entry name" value="Winged helix' DNA-binding domain"/>
    <property type="match status" value="1"/>
</dbReference>
<dbReference type="InterPro" id="IPR036390">
    <property type="entry name" value="WH_DNA-bd_sf"/>
</dbReference>